<organism evidence="3 4">
    <name type="scientific">Fibrivirga algicola</name>
    <dbReference type="NCBI Taxonomy" id="2950420"/>
    <lineage>
        <taxon>Bacteria</taxon>
        <taxon>Pseudomonadati</taxon>
        <taxon>Bacteroidota</taxon>
        <taxon>Cytophagia</taxon>
        <taxon>Cytophagales</taxon>
        <taxon>Spirosomataceae</taxon>
        <taxon>Fibrivirga</taxon>
    </lineage>
</organism>
<feature type="compositionally biased region" description="Low complexity" evidence="1">
    <location>
        <begin position="70"/>
        <end position="79"/>
    </location>
</feature>
<gene>
    <name evidence="3" type="ORF">F7231_08145</name>
</gene>
<feature type="compositionally biased region" description="Polar residues" evidence="1">
    <location>
        <begin position="246"/>
        <end position="255"/>
    </location>
</feature>
<name>A0ABX0QHI2_9BACT</name>
<accession>A0ABX0QHI2</accession>
<sequence length="255" mass="25213">MKKQWIASIALAVCLATTGFAQTQSRTPTNGNATPSTQRNTSSREGLDRKGGTDVGTRGSEKMKDGVSRSGNSNLSPTSPSNPPPAGGDKPGSSGATGGGTTTSAGTMAPEAGTASARTKPKGTGTRNGNTGSAGTKPVQTQGSTSEGTASAPSAGGAPGTGVKTVRSVQPKSRAAVLEQDAKQNQASAAGQAGSASKTGTNGQTSPGARNVSVTERGQKEGSYSDAAKRNKTAEGPSKDPLKTGPNGQQTKPKQ</sequence>
<feature type="compositionally biased region" description="Polar residues" evidence="1">
    <location>
        <begin position="19"/>
        <end position="44"/>
    </location>
</feature>
<proteinExistence type="predicted"/>
<feature type="compositionally biased region" description="Low complexity" evidence="1">
    <location>
        <begin position="183"/>
        <end position="201"/>
    </location>
</feature>
<evidence type="ECO:0000313" key="3">
    <source>
        <dbReference type="EMBL" id="NID10143.1"/>
    </source>
</evidence>
<reference evidence="3" key="1">
    <citation type="submission" date="2024-05" db="EMBL/GenBank/DDBJ databases">
        <authorList>
            <person name="Jung D.-H."/>
        </authorList>
    </citation>
    <scope>NUCLEOTIDE SEQUENCE</scope>
    <source>
        <strain evidence="3">JA-25</strain>
    </source>
</reference>
<dbReference type="RefSeq" id="WP_085412002.1">
    <property type="nucleotide sequence ID" value="NZ_WAEL01000002.1"/>
</dbReference>
<comment type="caution">
    <text evidence="3">The sequence shown here is derived from an EMBL/GenBank/DDBJ whole genome shotgun (WGS) entry which is preliminary data.</text>
</comment>
<feature type="compositionally biased region" description="Polar residues" evidence="1">
    <location>
        <begin position="202"/>
        <end position="216"/>
    </location>
</feature>
<protein>
    <submittedName>
        <fullName evidence="3">Uncharacterized protein</fullName>
    </submittedName>
</protein>
<feature type="compositionally biased region" description="Low complexity" evidence="1">
    <location>
        <begin position="143"/>
        <end position="156"/>
    </location>
</feature>
<feature type="compositionally biased region" description="Basic and acidic residues" evidence="1">
    <location>
        <begin position="227"/>
        <end position="242"/>
    </location>
</feature>
<evidence type="ECO:0000313" key="4">
    <source>
        <dbReference type="Proteomes" id="UP000606008"/>
    </source>
</evidence>
<feature type="signal peptide" evidence="2">
    <location>
        <begin position="1"/>
        <end position="21"/>
    </location>
</feature>
<dbReference type="Proteomes" id="UP000606008">
    <property type="component" value="Unassembled WGS sequence"/>
</dbReference>
<keyword evidence="4" id="KW-1185">Reference proteome</keyword>
<feature type="compositionally biased region" description="Polar residues" evidence="1">
    <location>
        <begin position="125"/>
        <end position="142"/>
    </location>
</feature>
<feature type="chain" id="PRO_5047465132" evidence="2">
    <location>
        <begin position="22"/>
        <end position="255"/>
    </location>
</feature>
<dbReference type="EMBL" id="WAEL01000002">
    <property type="protein sequence ID" value="NID10143.1"/>
    <property type="molecule type" value="Genomic_DNA"/>
</dbReference>
<keyword evidence="2" id="KW-0732">Signal</keyword>
<evidence type="ECO:0000256" key="2">
    <source>
        <dbReference type="SAM" id="SignalP"/>
    </source>
</evidence>
<feature type="region of interest" description="Disordered" evidence="1">
    <location>
        <begin position="19"/>
        <end position="255"/>
    </location>
</feature>
<evidence type="ECO:0000256" key="1">
    <source>
        <dbReference type="SAM" id="MobiDB-lite"/>
    </source>
</evidence>